<keyword evidence="2 7" id="KW-0378">Hydrolase</keyword>
<dbReference type="Proteomes" id="UP000823388">
    <property type="component" value="Chromosome 6N"/>
</dbReference>
<reference evidence="9" key="1">
    <citation type="submission" date="2020-05" db="EMBL/GenBank/DDBJ databases">
        <title>WGS assembly of Panicum virgatum.</title>
        <authorList>
            <person name="Lovell J.T."/>
            <person name="Jenkins J."/>
            <person name="Shu S."/>
            <person name="Juenger T.E."/>
            <person name="Schmutz J."/>
        </authorList>
    </citation>
    <scope>NUCLEOTIDE SEQUENCE</scope>
    <source>
        <strain evidence="9">AP13</strain>
    </source>
</reference>
<name>A0A8T0QXV3_PANVG</name>
<evidence type="ECO:0000259" key="8">
    <source>
        <dbReference type="PROSITE" id="PS51762"/>
    </source>
</evidence>
<evidence type="ECO:0000313" key="10">
    <source>
        <dbReference type="Proteomes" id="UP000823388"/>
    </source>
</evidence>
<dbReference type="EMBL" id="CM029048">
    <property type="protein sequence ID" value="KAG2577880.1"/>
    <property type="molecule type" value="Genomic_DNA"/>
</dbReference>
<dbReference type="GO" id="GO:0016762">
    <property type="term" value="F:xyloglucan:xyloglucosyl transferase activity"/>
    <property type="evidence" value="ECO:0007669"/>
    <property type="project" value="UniProtKB-EC"/>
</dbReference>
<keyword evidence="7" id="KW-0961">Cell wall biogenesis/degradation</keyword>
<dbReference type="Gene3D" id="2.60.120.200">
    <property type="match status" value="1"/>
</dbReference>
<evidence type="ECO:0000256" key="6">
    <source>
        <dbReference type="PIRSR" id="PIRSR005604-2"/>
    </source>
</evidence>
<gene>
    <name evidence="9" type="ORF">PVAP13_6NG129700</name>
</gene>
<dbReference type="GO" id="GO:0071555">
    <property type="term" value="P:cell wall organization"/>
    <property type="evidence" value="ECO:0007669"/>
    <property type="project" value="UniProtKB-KW"/>
</dbReference>
<keyword evidence="4 7" id="KW-0326">Glycosidase</keyword>
<evidence type="ECO:0000256" key="3">
    <source>
        <dbReference type="ARBA" id="ARBA00023157"/>
    </source>
</evidence>
<keyword evidence="7" id="KW-0052">Apoplast</keyword>
<dbReference type="EC" id="2.4.1.207" evidence="7"/>
<dbReference type="Pfam" id="PF06955">
    <property type="entry name" value="XET_C"/>
    <property type="match status" value="1"/>
</dbReference>
<dbReference type="SUPFAM" id="SSF49899">
    <property type="entry name" value="Concanavalin A-like lectins/glucanases"/>
    <property type="match status" value="1"/>
</dbReference>
<proteinExistence type="inferred from homology"/>
<comment type="similarity">
    <text evidence="7">Belongs to the glycosyl hydrolase 16 family.</text>
</comment>
<accession>A0A8T0QXV3</accession>
<dbReference type="GO" id="GO:0004553">
    <property type="term" value="F:hydrolase activity, hydrolyzing O-glycosyl compounds"/>
    <property type="evidence" value="ECO:0007669"/>
    <property type="project" value="InterPro"/>
</dbReference>
<dbReference type="GO" id="GO:0048046">
    <property type="term" value="C:apoplast"/>
    <property type="evidence" value="ECO:0007669"/>
    <property type="project" value="UniProtKB-SubCell"/>
</dbReference>
<dbReference type="PROSITE" id="PS51762">
    <property type="entry name" value="GH16_2"/>
    <property type="match status" value="1"/>
</dbReference>
<comment type="PTM">
    <text evidence="7">Contains at least one intrachain disulfide bond essential for its enzymatic activity.</text>
</comment>
<feature type="domain" description="GH16" evidence="8">
    <location>
        <begin position="5"/>
        <end position="239"/>
    </location>
</feature>
<dbReference type="InterPro" id="IPR016455">
    <property type="entry name" value="XTH"/>
</dbReference>
<evidence type="ECO:0000256" key="7">
    <source>
        <dbReference type="RuleBase" id="RU361120"/>
    </source>
</evidence>
<dbReference type="PANTHER" id="PTHR31062">
    <property type="entry name" value="XYLOGLUCAN ENDOTRANSGLUCOSYLASE/HYDROLASE PROTEIN 8-RELATED"/>
    <property type="match status" value="1"/>
</dbReference>
<evidence type="ECO:0000256" key="1">
    <source>
        <dbReference type="ARBA" id="ARBA00022679"/>
    </source>
</evidence>
<keyword evidence="3" id="KW-1015">Disulfide bond</keyword>
<evidence type="ECO:0000256" key="2">
    <source>
        <dbReference type="ARBA" id="ARBA00022801"/>
    </source>
</evidence>
<comment type="function">
    <text evidence="7">Catalyzes xyloglucan endohydrolysis (XEH) and/or endotransglycosylation (XET). Cleaves and religates xyloglucan polymers, an essential constituent of the primary cell wall, and thereby participates in cell wall construction of growing tissues.</text>
</comment>
<dbReference type="GO" id="GO:0010411">
    <property type="term" value="P:xyloglucan metabolic process"/>
    <property type="evidence" value="ECO:0007669"/>
    <property type="project" value="InterPro"/>
</dbReference>
<dbReference type="AlphaFoldDB" id="A0A8T0QXV3"/>
<feature type="glycosylation site" description="N-linked (GlcNAc...) asparagine" evidence="6">
    <location>
        <position position="122"/>
    </location>
</feature>
<feature type="active site" description="Proton donor" evidence="5">
    <location>
        <position position="118"/>
    </location>
</feature>
<comment type="subcellular location">
    <subcellularLocation>
        <location evidence="7">Secreted</location>
        <location evidence="7">Cell wall</location>
    </subcellularLocation>
    <subcellularLocation>
        <location evidence="7">Secreted</location>
        <location evidence="7">Extracellular space</location>
        <location evidence="7">Apoplast</location>
    </subcellularLocation>
</comment>
<dbReference type="PIRSF" id="PIRSF005604">
    <property type="entry name" value="XET"/>
    <property type="match status" value="1"/>
</dbReference>
<dbReference type="Pfam" id="PF00722">
    <property type="entry name" value="Glyco_hydro_16"/>
    <property type="match status" value="2"/>
</dbReference>
<dbReference type="GO" id="GO:0042546">
    <property type="term" value="P:cell wall biogenesis"/>
    <property type="evidence" value="ECO:0007669"/>
    <property type="project" value="InterPro"/>
</dbReference>
<feature type="active site" description="Nucleophile" evidence="5">
    <location>
        <position position="114"/>
    </location>
</feature>
<sequence>MARRSLAPLAPPPALAVTAVVVLALALCFNHPASAQSAWLDEFRTDGEVRSDFDASGKQVASLVLDKSSGAGFNSTEKYLFGEFSVEMKLVPGNSAGTVTSFYLTSGEGDEHDEIDMEFMGNSSGAPTVLNTNVWASGDGKKEHQFYLWFDPSASAHTRAGFIPNTADFHKYTIIWNAKNIIFRVDDVAVRAFRRYADLPYPDARPMAVHATLWDGSYWATEKGEVPIDWAAAPFVVSYRGYTANACVTRGGGGRTSCPAGRNEWMDRELDDTDRLTVAWARRNCLQYNYCEDGWRFPEGFPGECSRE</sequence>
<keyword evidence="10" id="KW-1185">Reference proteome</keyword>
<evidence type="ECO:0000256" key="5">
    <source>
        <dbReference type="PIRSR" id="PIRSR005604-1"/>
    </source>
</evidence>
<dbReference type="InterPro" id="IPR013320">
    <property type="entry name" value="ConA-like_dom_sf"/>
</dbReference>
<comment type="caution">
    <text evidence="9">The sequence shown here is derived from an EMBL/GenBank/DDBJ whole genome shotgun (WGS) entry which is preliminary data.</text>
</comment>
<keyword evidence="1 7" id="KW-0808">Transferase</keyword>
<feature type="signal peptide" evidence="7">
    <location>
        <begin position="1"/>
        <end position="35"/>
    </location>
</feature>
<keyword evidence="7" id="KW-0964">Secreted</keyword>
<protein>
    <recommendedName>
        <fullName evidence="7">Xyloglucan endotransglucosylase/hydrolase</fullName>
        <ecNumber evidence="7">2.4.1.207</ecNumber>
    </recommendedName>
</protein>
<dbReference type="InterPro" id="IPR010713">
    <property type="entry name" value="XET_C"/>
</dbReference>
<evidence type="ECO:0000313" key="9">
    <source>
        <dbReference type="EMBL" id="KAG2577880.1"/>
    </source>
</evidence>
<keyword evidence="7" id="KW-0732">Signal</keyword>
<keyword evidence="7" id="KW-0134">Cell wall</keyword>
<dbReference type="InterPro" id="IPR044791">
    <property type="entry name" value="Beta-glucanase/XTH"/>
</dbReference>
<feature type="chain" id="PRO_5035959167" description="Xyloglucan endotransglucosylase/hydrolase" evidence="7">
    <location>
        <begin position="36"/>
        <end position="308"/>
    </location>
</feature>
<organism evidence="9 10">
    <name type="scientific">Panicum virgatum</name>
    <name type="common">Blackwell switchgrass</name>
    <dbReference type="NCBI Taxonomy" id="38727"/>
    <lineage>
        <taxon>Eukaryota</taxon>
        <taxon>Viridiplantae</taxon>
        <taxon>Streptophyta</taxon>
        <taxon>Embryophyta</taxon>
        <taxon>Tracheophyta</taxon>
        <taxon>Spermatophyta</taxon>
        <taxon>Magnoliopsida</taxon>
        <taxon>Liliopsida</taxon>
        <taxon>Poales</taxon>
        <taxon>Poaceae</taxon>
        <taxon>PACMAD clade</taxon>
        <taxon>Panicoideae</taxon>
        <taxon>Panicodae</taxon>
        <taxon>Paniceae</taxon>
        <taxon>Panicinae</taxon>
        <taxon>Panicum</taxon>
        <taxon>Panicum sect. Hiantes</taxon>
    </lineage>
</organism>
<evidence type="ECO:0000256" key="4">
    <source>
        <dbReference type="ARBA" id="ARBA00023295"/>
    </source>
</evidence>
<dbReference type="InterPro" id="IPR000757">
    <property type="entry name" value="Beta-glucanase-like"/>
</dbReference>